<dbReference type="GO" id="GO:0016491">
    <property type="term" value="F:oxidoreductase activity"/>
    <property type="evidence" value="ECO:0007669"/>
    <property type="project" value="InterPro"/>
</dbReference>
<accession>A0A7C0ZA22</accession>
<dbReference type="CDD" id="cd02966">
    <property type="entry name" value="TlpA_like_family"/>
    <property type="match status" value="1"/>
</dbReference>
<dbReference type="AlphaFoldDB" id="A0A7C0ZA22"/>
<evidence type="ECO:0000259" key="1">
    <source>
        <dbReference type="PROSITE" id="PS51352"/>
    </source>
</evidence>
<dbReference type="Gene3D" id="3.40.30.10">
    <property type="entry name" value="Glutaredoxin"/>
    <property type="match status" value="1"/>
</dbReference>
<dbReference type="InterPro" id="IPR000866">
    <property type="entry name" value="AhpC/TSA"/>
</dbReference>
<feature type="non-terminal residue" evidence="2">
    <location>
        <position position="1"/>
    </location>
</feature>
<organism evidence="2">
    <name type="scientific">candidate division WOR-3 bacterium</name>
    <dbReference type="NCBI Taxonomy" id="2052148"/>
    <lineage>
        <taxon>Bacteria</taxon>
        <taxon>Bacteria division WOR-3</taxon>
    </lineage>
</organism>
<feature type="domain" description="Thioredoxin" evidence="1">
    <location>
        <begin position="1"/>
        <end position="137"/>
    </location>
</feature>
<sequence>LNQVKLAPDFTGKTIDGKPFKLSDYLGKKVIVLNFWGLGCSPCVAEIPTISKLVVKYPDVLFVAITGSINEGVKRLVKDKGFRYLQVESQDAFKKYGVVSIPRHFVIDKNGKIVFQWPGSISENSINLMEEAIEGCR</sequence>
<proteinExistence type="predicted"/>
<evidence type="ECO:0000313" key="2">
    <source>
        <dbReference type="EMBL" id="HDI83250.1"/>
    </source>
</evidence>
<dbReference type="PANTHER" id="PTHR42852">
    <property type="entry name" value="THIOL:DISULFIDE INTERCHANGE PROTEIN DSBE"/>
    <property type="match status" value="1"/>
</dbReference>
<comment type="caution">
    <text evidence="2">The sequence shown here is derived from an EMBL/GenBank/DDBJ whole genome shotgun (WGS) entry which is preliminary data.</text>
</comment>
<dbReference type="Proteomes" id="UP000885847">
    <property type="component" value="Unassembled WGS sequence"/>
</dbReference>
<dbReference type="InterPro" id="IPR050553">
    <property type="entry name" value="Thioredoxin_ResA/DsbE_sf"/>
</dbReference>
<dbReference type="InterPro" id="IPR013766">
    <property type="entry name" value="Thioredoxin_domain"/>
</dbReference>
<gene>
    <name evidence="2" type="ORF">ENF18_05615</name>
</gene>
<dbReference type="EMBL" id="DQWE01000268">
    <property type="protein sequence ID" value="HDI83250.1"/>
    <property type="molecule type" value="Genomic_DNA"/>
</dbReference>
<dbReference type="Pfam" id="PF00578">
    <property type="entry name" value="AhpC-TSA"/>
    <property type="match status" value="1"/>
</dbReference>
<reference evidence="2" key="1">
    <citation type="journal article" date="2020" name="mSystems">
        <title>Genome- and Community-Level Interaction Insights into Carbon Utilization and Element Cycling Functions of Hydrothermarchaeota in Hydrothermal Sediment.</title>
        <authorList>
            <person name="Zhou Z."/>
            <person name="Liu Y."/>
            <person name="Xu W."/>
            <person name="Pan J."/>
            <person name="Luo Z.H."/>
            <person name="Li M."/>
        </authorList>
    </citation>
    <scope>NUCLEOTIDE SEQUENCE [LARGE SCALE GENOMIC DNA]</scope>
    <source>
        <strain evidence="2">HyVt-102</strain>
    </source>
</reference>
<dbReference type="PANTHER" id="PTHR42852:SF17">
    <property type="entry name" value="THIOREDOXIN-LIKE PROTEIN HI_1115"/>
    <property type="match status" value="1"/>
</dbReference>
<dbReference type="InterPro" id="IPR036249">
    <property type="entry name" value="Thioredoxin-like_sf"/>
</dbReference>
<dbReference type="PROSITE" id="PS51352">
    <property type="entry name" value="THIOREDOXIN_2"/>
    <property type="match status" value="1"/>
</dbReference>
<dbReference type="SUPFAM" id="SSF52833">
    <property type="entry name" value="Thioredoxin-like"/>
    <property type="match status" value="1"/>
</dbReference>
<name>A0A7C0ZA22_UNCW3</name>
<protein>
    <submittedName>
        <fullName evidence="2">TlpA family protein disulfide reductase</fullName>
    </submittedName>
</protein>
<dbReference type="GO" id="GO:0016209">
    <property type="term" value="F:antioxidant activity"/>
    <property type="evidence" value="ECO:0007669"/>
    <property type="project" value="InterPro"/>
</dbReference>